<dbReference type="InterPro" id="IPR009380">
    <property type="entry name" value="DUF1036"/>
</dbReference>
<dbReference type="AlphaFoldDB" id="A0A285NI05"/>
<sequence>MTKTFIHSFALTGLLLCANLTTAQADLRVCNRTSSTVGLAIGYQLDGEWISEGWWNLEKDECDTVLMGALVSTKFLVHAIDYDKGGKWVGENFMCTQDKQFTIKGVKECVARGFEKTGFYEVDTAGKQDYTVQLTDQK</sequence>
<protein>
    <submittedName>
        <fullName evidence="2">Uncharacterized membrane protein</fullName>
    </submittedName>
</protein>
<dbReference type="Proteomes" id="UP000219439">
    <property type="component" value="Unassembled WGS sequence"/>
</dbReference>
<evidence type="ECO:0000313" key="3">
    <source>
        <dbReference type="Proteomes" id="UP000219439"/>
    </source>
</evidence>
<accession>A0A285NI05</accession>
<reference evidence="2 3" key="1">
    <citation type="submission" date="2017-09" db="EMBL/GenBank/DDBJ databases">
        <authorList>
            <person name="Ehlers B."/>
            <person name="Leendertz F.H."/>
        </authorList>
    </citation>
    <scope>NUCLEOTIDE SEQUENCE [LARGE SCALE GENOMIC DNA]</scope>
    <source>
        <strain evidence="2 3">DSM 18289</strain>
    </source>
</reference>
<keyword evidence="1" id="KW-0732">Signal</keyword>
<keyword evidence="3" id="KW-1185">Reference proteome</keyword>
<gene>
    <name evidence="2" type="ORF">SAMN06265368_1949</name>
</gene>
<proteinExistence type="predicted"/>
<dbReference type="EMBL" id="OBEL01000001">
    <property type="protein sequence ID" value="SNZ09152.1"/>
    <property type="molecule type" value="Genomic_DNA"/>
</dbReference>
<organism evidence="2 3">
    <name type="scientific">Cohaesibacter gelatinilyticus</name>
    <dbReference type="NCBI Taxonomy" id="372072"/>
    <lineage>
        <taxon>Bacteria</taxon>
        <taxon>Pseudomonadati</taxon>
        <taxon>Pseudomonadota</taxon>
        <taxon>Alphaproteobacteria</taxon>
        <taxon>Hyphomicrobiales</taxon>
        <taxon>Cohaesibacteraceae</taxon>
    </lineage>
</organism>
<feature type="chain" id="PRO_5012786693" evidence="1">
    <location>
        <begin position="26"/>
        <end position="138"/>
    </location>
</feature>
<dbReference type="Pfam" id="PF06282">
    <property type="entry name" value="DUF1036"/>
    <property type="match status" value="1"/>
</dbReference>
<feature type="signal peptide" evidence="1">
    <location>
        <begin position="1"/>
        <end position="25"/>
    </location>
</feature>
<evidence type="ECO:0000313" key="2">
    <source>
        <dbReference type="EMBL" id="SNZ09152.1"/>
    </source>
</evidence>
<evidence type="ECO:0000256" key="1">
    <source>
        <dbReference type="SAM" id="SignalP"/>
    </source>
</evidence>
<name>A0A285NI05_9HYPH</name>